<dbReference type="PANTHER" id="PTHR42878:SF13">
    <property type="entry name" value="HISTIDINE KINASE"/>
    <property type="match status" value="1"/>
</dbReference>
<dbReference type="EMBL" id="JAIRBM010000028">
    <property type="protein sequence ID" value="MBZ6079165.1"/>
    <property type="molecule type" value="Genomic_DNA"/>
</dbReference>
<organism evidence="10 11">
    <name type="scientific">Microvirga puerhi</name>
    <dbReference type="NCBI Taxonomy" id="2876078"/>
    <lineage>
        <taxon>Bacteria</taxon>
        <taxon>Pseudomonadati</taxon>
        <taxon>Pseudomonadota</taxon>
        <taxon>Alphaproteobacteria</taxon>
        <taxon>Hyphomicrobiales</taxon>
        <taxon>Methylobacteriaceae</taxon>
        <taxon>Microvirga</taxon>
    </lineage>
</organism>
<evidence type="ECO:0000256" key="1">
    <source>
        <dbReference type="ARBA" id="ARBA00000085"/>
    </source>
</evidence>
<evidence type="ECO:0000256" key="3">
    <source>
        <dbReference type="ARBA" id="ARBA00012438"/>
    </source>
</evidence>
<comment type="caution">
    <text evidence="10">The sequence shown here is derived from an EMBL/GenBank/DDBJ whole genome shotgun (WGS) entry which is preliminary data.</text>
</comment>
<dbReference type="InterPro" id="IPR050351">
    <property type="entry name" value="BphY/WalK/GraS-like"/>
</dbReference>
<name>A0ABS7VVK6_9HYPH</name>
<dbReference type="CDD" id="cd00082">
    <property type="entry name" value="HisKA"/>
    <property type="match status" value="1"/>
</dbReference>
<dbReference type="SUPFAM" id="SSF55874">
    <property type="entry name" value="ATPase domain of HSP90 chaperone/DNA topoisomerase II/histidine kinase"/>
    <property type="match status" value="1"/>
</dbReference>
<feature type="domain" description="Histidine kinase" evidence="8">
    <location>
        <begin position="308"/>
        <end position="514"/>
    </location>
</feature>
<keyword evidence="5" id="KW-0808">Transferase</keyword>
<keyword evidence="6" id="KW-0418">Kinase</keyword>
<dbReference type="InterPro" id="IPR003594">
    <property type="entry name" value="HATPase_dom"/>
</dbReference>
<dbReference type="Gene3D" id="3.30.565.10">
    <property type="entry name" value="Histidine kinase-like ATPase, C-terminal domain"/>
    <property type="match status" value="1"/>
</dbReference>
<sequence>MIVFAVLTTVMALPLVGLVFFRLYENELVRQTETELIGQSAVLAAIFTQEAEALPNTVLGAPIVHEHIDLPDSPYRPVTATLDLSDAEVLGRRPDAAPAPLPPSSEFLAVGAQLQEIALRTQIVTLAGFRILDPQGVVIAGREERGLSLAHIDEVAEALKGRYRSALRMRAVDQPSPPLYSLSRGTQVRVFAAMPVFVGDRVAGVIYASRTPNNILRSVYGERRKFVIAGLTLLGATLAIGFLFSRIITGPIHALVARTVEIGRGNRAALRPLAHHGTREIALLAGSFIEMAERLHERSDYIATFAAHVSHELKSPLTAIRGAAELLADEAGAVPGSMSQAERTRFLQNIITDTKRLTAMLHRLRELSRAESQPTDGKTSLVPIVEALRRSFPMLSVRADGRSGEAVAMSAENAIIVFSHLADNSVRHHATELVLHVSRQADEVRIEVRDNGNGIPRAVRDKIFDAFFTTRREHGGTGMGLAIVAALLRAHHGSIRMLEATQGAVFEVRLPTAP</sequence>
<proteinExistence type="predicted"/>
<dbReference type="PANTHER" id="PTHR42878">
    <property type="entry name" value="TWO-COMPONENT HISTIDINE KINASE"/>
    <property type="match status" value="1"/>
</dbReference>
<dbReference type="PROSITE" id="PS50885">
    <property type="entry name" value="HAMP"/>
    <property type="match status" value="1"/>
</dbReference>
<keyword evidence="7" id="KW-0812">Transmembrane</keyword>
<evidence type="ECO:0000313" key="11">
    <source>
        <dbReference type="Proteomes" id="UP000704176"/>
    </source>
</evidence>
<keyword evidence="11" id="KW-1185">Reference proteome</keyword>
<dbReference type="Gene3D" id="6.10.340.10">
    <property type="match status" value="1"/>
</dbReference>
<evidence type="ECO:0000256" key="2">
    <source>
        <dbReference type="ARBA" id="ARBA00004370"/>
    </source>
</evidence>
<dbReference type="InterPro" id="IPR005467">
    <property type="entry name" value="His_kinase_dom"/>
</dbReference>
<dbReference type="Pfam" id="PF02518">
    <property type="entry name" value="HATPase_c"/>
    <property type="match status" value="1"/>
</dbReference>
<comment type="subcellular location">
    <subcellularLocation>
        <location evidence="2">Membrane</location>
    </subcellularLocation>
</comment>
<dbReference type="Pfam" id="PF00512">
    <property type="entry name" value="HisKA"/>
    <property type="match status" value="1"/>
</dbReference>
<dbReference type="Proteomes" id="UP000704176">
    <property type="component" value="Unassembled WGS sequence"/>
</dbReference>
<evidence type="ECO:0000259" key="9">
    <source>
        <dbReference type="PROSITE" id="PS50885"/>
    </source>
</evidence>
<feature type="domain" description="HAMP" evidence="9">
    <location>
        <begin position="246"/>
        <end position="300"/>
    </location>
</feature>
<evidence type="ECO:0000256" key="6">
    <source>
        <dbReference type="ARBA" id="ARBA00022777"/>
    </source>
</evidence>
<keyword evidence="7" id="KW-1133">Transmembrane helix</keyword>
<evidence type="ECO:0000256" key="7">
    <source>
        <dbReference type="SAM" id="Phobius"/>
    </source>
</evidence>
<dbReference type="SUPFAM" id="SSF47384">
    <property type="entry name" value="Homodimeric domain of signal transducing histidine kinase"/>
    <property type="match status" value="1"/>
</dbReference>
<keyword evidence="7" id="KW-0472">Membrane</keyword>
<keyword evidence="4" id="KW-0597">Phosphoprotein</keyword>
<dbReference type="InterPro" id="IPR036097">
    <property type="entry name" value="HisK_dim/P_sf"/>
</dbReference>
<dbReference type="CDD" id="cd06225">
    <property type="entry name" value="HAMP"/>
    <property type="match status" value="1"/>
</dbReference>
<dbReference type="InterPro" id="IPR003661">
    <property type="entry name" value="HisK_dim/P_dom"/>
</dbReference>
<dbReference type="InterPro" id="IPR036890">
    <property type="entry name" value="HATPase_C_sf"/>
</dbReference>
<dbReference type="InterPro" id="IPR004358">
    <property type="entry name" value="Sig_transdc_His_kin-like_C"/>
</dbReference>
<dbReference type="EC" id="2.7.13.3" evidence="3"/>
<dbReference type="SMART" id="SM00387">
    <property type="entry name" value="HATPase_c"/>
    <property type="match status" value="1"/>
</dbReference>
<dbReference type="CDD" id="cd00075">
    <property type="entry name" value="HATPase"/>
    <property type="match status" value="1"/>
</dbReference>
<dbReference type="PROSITE" id="PS50109">
    <property type="entry name" value="HIS_KIN"/>
    <property type="match status" value="1"/>
</dbReference>
<evidence type="ECO:0000313" key="10">
    <source>
        <dbReference type="EMBL" id="MBZ6079165.1"/>
    </source>
</evidence>
<comment type="catalytic activity">
    <reaction evidence="1">
        <text>ATP + protein L-histidine = ADP + protein N-phospho-L-histidine.</text>
        <dbReference type="EC" id="2.7.13.3"/>
    </reaction>
</comment>
<feature type="transmembrane region" description="Helical" evidence="7">
    <location>
        <begin position="226"/>
        <end position="244"/>
    </location>
</feature>
<accession>A0ABS7VVK6</accession>
<evidence type="ECO:0000256" key="5">
    <source>
        <dbReference type="ARBA" id="ARBA00022679"/>
    </source>
</evidence>
<feature type="transmembrane region" description="Helical" evidence="7">
    <location>
        <begin position="6"/>
        <end position="24"/>
    </location>
</feature>
<dbReference type="Gene3D" id="1.10.287.130">
    <property type="match status" value="1"/>
</dbReference>
<dbReference type="PRINTS" id="PR00344">
    <property type="entry name" value="BCTRLSENSOR"/>
</dbReference>
<evidence type="ECO:0000259" key="8">
    <source>
        <dbReference type="PROSITE" id="PS50109"/>
    </source>
</evidence>
<dbReference type="SMART" id="SM00388">
    <property type="entry name" value="HisKA"/>
    <property type="match status" value="1"/>
</dbReference>
<reference evidence="10 11" key="1">
    <citation type="submission" date="2021-09" db="EMBL/GenBank/DDBJ databases">
        <title>The complete genome sequence of a new microorganism.</title>
        <authorList>
            <person name="Zi Z."/>
        </authorList>
    </citation>
    <scope>NUCLEOTIDE SEQUENCE [LARGE SCALE GENOMIC DNA]</scope>
    <source>
        <strain evidence="10 11">WGZ8</strain>
    </source>
</reference>
<gene>
    <name evidence="10" type="ORF">K9B37_23200</name>
</gene>
<evidence type="ECO:0000256" key="4">
    <source>
        <dbReference type="ARBA" id="ARBA00022553"/>
    </source>
</evidence>
<dbReference type="InterPro" id="IPR003660">
    <property type="entry name" value="HAMP_dom"/>
</dbReference>
<protein>
    <recommendedName>
        <fullName evidence="3">histidine kinase</fullName>
        <ecNumber evidence="3">2.7.13.3</ecNumber>
    </recommendedName>
</protein>
<dbReference type="Pfam" id="PF00672">
    <property type="entry name" value="HAMP"/>
    <property type="match status" value="1"/>
</dbReference>